<evidence type="ECO:0000313" key="8">
    <source>
        <dbReference type="Proteomes" id="UP000638648"/>
    </source>
</evidence>
<name>A0A927N1U0_9ACTN</name>
<dbReference type="RefSeq" id="WP_192752462.1">
    <property type="nucleotide sequence ID" value="NZ_BAABJL010000172.1"/>
</dbReference>
<dbReference type="PANTHER" id="PTHR23514">
    <property type="entry name" value="BYPASS OF STOP CODON PROTEIN 6"/>
    <property type="match status" value="1"/>
</dbReference>
<dbReference type="AlphaFoldDB" id="A0A927N1U0"/>
<feature type="transmembrane region" description="Helical" evidence="6">
    <location>
        <begin position="54"/>
        <end position="76"/>
    </location>
</feature>
<evidence type="ECO:0000256" key="6">
    <source>
        <dbReference type="SAM" id="Phobius"/>
    </source>
</evidence>
<keyword evidence="3 6" id="KW-1133">Transmembrane helix</keyword>
<feature type="transmembrane region" description="Helical" evidence="6">
    <location>
        <begin position="354"/>
        <end position="375"/>
    </location>
</feature>
<dbReference type="PANTHER" id="PTHR23514:SF13">
    <property type="entry name" value="INNER MEMBRANE PROTEIN YBJJ"/>
    <property type="match status" value="1"/>
</dbReference>
<evidence type="ECO:0000256" key="5">
    <source>
        <dbReference type="SAM" id="MobiDB-lite"/>
    </source>
</evidence>
<sequence length="465" mass="46943">MSERHVGTRHRAADGHPPRPRRPVALAVFFALVGFAPANWLVRVPDVKAQVEASASQLGLVLLCGSIGGLAAVTVAGRVCLRFGTRRVMVVASAGLCAALVLPGLVTSVPALGASLALIGVMQSTFNIALNSSAVEIAAASGNPMMPTLHGIYSVGGLVGAAVGGFASERLTPVLHLSITAGLGLLVTLVFGTSMLRAERASAATGVESGTSANTRPAVGPWRSIRWIVLGFGVIAACTAYSEYANNNWATLHLREDLGATAAVAGYGFACYSCAIAGGRFLGSRLIRRLGDTTVLTGGFLLAAVGVLIAGWAAHLPGGLALAFAGYIVLGLGLANIFPIAISRGGALGGPRGVSRVSMVSTVGTLSQAPVIGFLTDRHSLPLALSSVAVLAVIAAALALGLRRWSQSATADPDAHPTEAADSDRTGPSHGPGDTAPAGAPTPTGVPTVLPRSNAVPPPSEGRKP</sequence>
<feature type="transmembrane region" description="Helical" evidence="6">
    <location>
        <begin position="262"/>
        <end position="283"/>
    </location>
</feature>
<protein>
    <submittedName>
        <fullName evidence="7">MFS family permease</fullName>
    </submittedName>
</protein>
<dbReference type="Pfam" id="PF07690">
    <property type="entry name" value="MFS_1"/>
    <property type="match status" value="1"/>
</dbReference>
<organism evidence="7 8">
    <name type="scientific">Actinopolymorpha pittospori</name>
    <dbReference type="NCBI Taxonomy" id="648752"/>
    <lineage>
        <taxon>Bacteria</taxon>
        <taxon>Bacillati</taxon>
        <taxon>Actinomycetota</taxon>
        <taxon>Actinomycetes</taxon>
        <taxon>Propionibacteriales</taxon>
        <taxon>Actinopolymorphaceae</taxon>
        <taxon>Actinopolymorpha</taxon>
    </lineage>
</organism>
<accession>A0A927N1U0</accession>
<comment type="subcellular location">
    <subcellularLocation>
        <location evidence="1">Membrane</location>
        <topology evidence="1">Multi-pass membrane protein</topology>
    </subcellularLocation>
</comment>
<keyword evidence="2 6" id="KW-0812">Transmembrane</keyword>
<dbReference type="InterPro" id="IPR051788">
    <property type="entry name" value="MFS_Transporter"/>
</dbReference>
<feature type="transmembrane region" description="Helical" evidence="6">
    <location>
        <begin position="320"/>
        <end position="342"/>
    </location>
</feature>
<evidence type="ECO:0000256" key="2">
    <source>
        <dbReference type="ARBA" id="ARBA00022692"/>
    </source>
</evidence>
<feature type="transmembrane region" description="Helical" evidence="6">
    <location>
        <begin position="295"/>
        <end position="314"/>
    </location>
</feature>
<dbReference type="GO" id="GO:0022857">
    <property type="term" value="F:transmembrane transporter activity"/>
    <property type="evidence" value="ECO:0007669"/>
    <property type="project" value="InterPro"/>
</dbReference>
<dbReference type="CDD" id="cd17393">
    <property type="entry name" value="MFS_MosC_like"/>
    <property type="match status" value="1"/>
</dbReference>
<feature type="transmembrane region" description="Helical" evidence="6">
    <location>
        <begin position="174"/>
        <end position="192"/>
    </location>
</feature>
<feature type="transmembrane region" description="Helical" evidence="6">
    <location>
        <begin position="24"/>
        <end position="42"/>
    </location>
</feature>
<dbReference type="SUPFAM" id="SSF103473">
    <property type="entry name" value="MFS general substrate transporter"/>
    <property type="match status" value="1"/>
</dbReference>
<dbReference type="InterPro" id="IPR036259">
    <property type="entry name" value="MFS_trans_sf"/>
</dbReference>
<feature type="transmembrane region" description="Helical" evidence="6">
    <location>
        <begin position="225"/>
        <end position="242"/>
    </location>
</feature>
<evidence type="ECO:0000256" key="1">
    <source>
        <dbReference type="ARBA" id="ARBA00004141"/>
    </source>
</evidence>
<feature type="compositionally biased region" description="Basic and acidic residues" evidence="5">
    <location>
        <begin position="413"/>
        <end position="427"/>
    </location>
</feature>
<evidence type="ECO:0000313" key="7">
    <source>
        <dbReference type="EMBL" id="MBE1608743.1"/>
    </source>
</evidence>
<evidence type="ECO:0000256" key="4">
    <source>
        <dbReference type="ARBA" id="ARBA00023136"/>
    </source>
</evidence>
<feature type="transmembrane region" description="Helical" evidence="6">
    <location>
        <begin position="88"/>
        <end position="106"/>
    </location>
</feature>
<dbReference type="GO" id="GO:0016020">
    <property type="term" value="C:membrane"/>
    <property type="evidence" value="ECO:0007669"/>
    <property type="project" value="UniProtKB-SubCell"/>
</dbReference>
<feature type="compositionally biased region" description="Low complexity" evidence="5">
    <location>
        <begin position="431"/>
        <end position="449"/>
    </location>
</feature>
<keyword evidence="4 6" id="KW-0472">Membrane</keyword>
<feature type="region of interest" description="Disordered" evidence="5">
    <location>
        <begin position="409"/>
        <end position="465"/>
    </location>
</feature>
<dbReference type="Proteomes" id="UP000638648">
    <property type="component" value="Unassembled WGS sequence"/>
</dbReference>
<evidence type="ECO:0000256" key="3">
    <source>
        <dbReference type="ARBA" id="ARBA00022989"/>
    </source>
</evidence>
<dbReference type="Gene3D" id="1.20.1250.20">
    <property type="entry name" value="MFS general substrate transporter like domains"/>
    <property type="match status" value="2"/>
</dbReference>
<feature type="compositionally biased region" description="Pro residues" evidence="5">
    <location>
        <begin position="456"/>
        <end position="465"/>
    </location>
</feature>
<reference evidence="7" key="1">
    <citation type="submission" date="2020-10" db="EMBL/GenBank/DDBJ databases">
        <title>Sequencing the genomes of 1000 actinobacteria strains.</title>
        <authorList>
            <person name="Klenk H.-P."/>
        </authorList>
    </citation>
    <scope>NUCLEOTIDE SEQUENCE</scope>
    <source>
        <strain evidence="7">DSM 45354</strain>
    </source>
</reference>
<comment type="caution">
    <text evidence="7">The sequence shown here is derived from an EMBL/GenBank/DDBJ whole genome shotgun (WGS) entry which is preliminary data.</text>
</comment>
<gene>
    <name evidence="7" type="ORF">HEB94_005591</name>
</gene>
<feature type="transmembrane region" description="Helical" evidence="6">
    <location>
        <begin position="381"/>
        <end position="402"/>
    </location>
</feature>
<proteinExistence type="predicted"/>
<dbReference type="EMBL" id="JADBEM010000001">
    <property type="protein sequence ID" value="MBE1608743.1"/>
    <property type="molecule type" value="Genomic_DNA"/>
</dbReference>
<keyword evidence="8" id="KW-1185">Reference proteome</keyword>
<dbReference type="InterPro" id="IPR011701">
    <property type="entry name" value="MFS"/>
</dbReference>